<organism evidence="5 6">
    <name type="scientific">Globodera pallida</name>
    <name type="common">Potato cyst nematode worm</name>
    <name type="synonym">Heterodera pallida</name>
    <dbReference type="NCBI Taxonomy" id="36090"/>
    <lineage>
        <taxon>Eukaryota</taxon>
        <taxon>Metazoa</taxon>
        <taxon>Ecdysozoa</taxon>
        <taxon>Nematoda</taxon>
        <taxon>Chromadorea</taxon>
        <taxon>Rhabditida</taxon>
        <taxon>Tylenchina</taxon>
        <taxon>Tylenchomorpha</taxon>
        <taxon>Tylenchoidea</taxon>
        <taxon>Heteroderidae</taxon>
        <taxon>Heteroderinae</taxon>
        <taxon>Globodera</taxon>
    </lineage>
</organism>
<dbReference type="PANTHER" id="PTHR24637">
    <property type="entry name" value="COLLAGEN"/>
    <property type="match status" value="1"/>
</dbReference>
<feature type="compositionally biased region" description="Pro residues" evidence="2">
    <location>
        <begin position="382"/>
        <end position="399"/>
    </location>
</feature>
<keyword evidence="5" id="KW-1185">Reference proteome</keyword>
<reference evidence="6" key="3">
    <citation type="submission" date="2016-06" db="UniProtKB">
        <authorList>
            <consortium name="WormBaseParasite"/>
        </authorList>
    </citation>
    <scope>IDENTIFICATION</scope>
</reference>
<dbReference type="PANTHER" id="PTHR24637:SF421">
    <property type="entry name" value="CUTICLE COLLAGEN DPY-2"/>
    <property type="match status" value="1"/>
</dbReference>
<evidence type="ECO:0000259" key="4">
    <source>
        <dbReference type="SMART" id="SM01088"/>
    </source>
</evidence>
<sequence length="439" mass="47040">MNADNDVKFWLCDKRDSEICKVRLHTTLNNAIIKTINLHTHGSNAARVEAQKCVTALKRRAVESGEIPSQLRANVLQNVSTPMSFESVQKVPNPTPADQRREADAIRTLAFFGVCLSTVSTMICVVSVPLAYQHFQLMGTKMFNEIDFCKARSGNIWNEVTRTQVLSQLAMVVRAEVVLEKEPKQLLAGQRHKEELQAAQHHKEELQAAQQEELQAVQHQLPVWLPEVLLQANHLREVVRVVCNLLSRQLAQLQEEEEEEVVIAVAVACLHQGHPDRLDLQDLKAILDSQGIPEVQDKTVCAMLKFNNDKCVSFAAPPPTLQAAQHEACQECEQPQNGQAGPPGPPGPSGNPGGPGQAVQGQKQGPPGPPGPPGQPGGNGNPGPPGPNSESGPPGPPGDEGPAGKPGQSGNAGEQGKSGDSGKSGACDHCSPPRTAPGY</sequence>
<evidence type="ECO:0000313" key="5">
    <source>
        <dbReference type="Proteomes" id="UP000050741"/>
    </source>
</evidence>
<dbReference type="AlphaFoldDB" id="A0A183C4J9"/>
<dbReference type="Proteomes" id="UP000050741">
    <property type="component" value="Unassembled WGS sequence"/>
</dbReference>
<feature type="compositionally biased region" description="Pro residues" evidence="2">
    <location>
        <begin position="366"/>
        <end position="375"/>
    </location>
</feature>
<keyword evidence="3" id="KW-0812">Transmembrane</keyword>
<accession>A0A183C4J9</accession>
<evidence type="ECO:0000256" key="2">
    <source>
        <dbReference type="SAM" id="MobiDB-lite"/>
    </source>
</evidence>
<proteinExistence type="predicted"/>
<reference evidence="5" key="2">
    <citation type="submission" date="2014-05" db="EMBL/GenBank/DDBJ databases">
        <title>The genome and life-stage specific transcriptomes of Globodera pallida elucidate key aspects of plant parasitism by a cyst nematode.</title>
        <authorList>
            <person name="Cotton J.A."/>
            <person name="Lilley C.J."/>
            <person name="Jones L.M."/>
            <person name="Kikuchi T."/>
            <person name="Reid A.J."/>
            <person name="Thorpe P."/>
            <person name="Tsai I.J."/>
            <person name="Beasley H."/>
            <person name="Blok V."/>
            <person name="Cock P.J.A."/>
            <person name="Van den Akker S.E."/>
            <person name="Holroyd N."/>
            <person name="Hunt M."/>
            <person name="Mantelin S."/>
            <person name="Naghra H."/>
            <person name="Pain A."/>
            <person name="Palomares-Rius J.E."/>
            <person name="Zarowiecki M."/>
            <person name="Berriman M."/>
            <person name="Jones J.T."/>
            <person name="Urwin P.E."/>
        </authorList>
    </citation>
    <scope>NUCLEOTIDE SEQUENCE [LARGE SCALE GENOMIC DNA]</scope>
    <source>
        <strain evidence="5">Lindley</strain>
    </source>
</reference>
<evidence type="ECO:0000256" key="1">
    <source>
        <dbReference type="ARBA" id="ARBA00022737"/>
    </source>
</evidence>
<dbReference type="GO" id="GO:0042302">
    <property type="term" value="F:structural constituent of cuticle"/>
    <property type="evidence" value="ECO:0007669"/>
    <property type="project" value="InterPro"/>
</dbReference>
<protein>
    <submittedName>
        <fullName evidence="6">Col_cuticle_N domain-containing protein</fullName>
    </submittedName>
</protein>
<dbReference type="InterPro" id="IPR002486">
    <property type="entry name" value="Col_cuticle_N"/>
</dbReference>
<feature type="transmembrane region" description="Helical" evidence="3">
    <location>
        <begin position="109"/>
        <end position="132"/>
    </location>
</feature>
<name>A0A183C4J9_GLOPA</name>
<keyword evidence="3" id="KW-0472">Membrane</keyword>
<dbReference type="SMART" id="SM01088">
    <property type="entry name" value="Col_cuticle_N"/>
    <property type="match status" value="1"/>
</dbReference>
<feature type="region of interest" description="Disordered" evidence="2">
    <location>
        <begin position="325"/>
        <end position="439"/>
    </location>
</feature>
<keyword evidence="3" id="KW-1133">Transmembrane helix</keyword>
<reference evidence="5" key="1">
    <citation type="submission" date="2013-12" db="EMBL/GenBank/DDBJ databases">
        <authorList>
            <person name="Aslett M."/>
        </authorList>
    </citation>
    <scope>NUCLEOTIDE SEQUENCE [LARGE SCALE GENOMIC DNA]</scope>
    <source>
        <strain evidence="5">Lindley</strain>
    </source>
</reference>
<evidence type="ECO:0000256" key="3">
    <source>
        <dbReference type="SAM" id="Phobius"/>
    </source>
</evidence>
<feature type="domain" description="Nematode cuticle collagen N-terminal" evidence="4">
    <location>
        <begin position="108"/>
        <end position="160"/>
    </location>
</feature>
<keyword evidence="1" id="KW-0677">Repeat</keyword>
<dbReference type="Gene3D" id="2.20.25.240">
    <property type="match status" value="1"/>
</dbReference>
<dbReference type="WBParaSite" id="GPLIN_000779300">
    <property type="protein sequence ID" value="GPLIN_000779300"/>
    <property type="gene ID" value="GPLIN_000779300"/>
</dbReference>
<dbReference type="Pfam" id="PF01484">
    <property type="entry name" value="Col_cuticle_N"/>
    <property type="match status" value="1"/>
</dbReference>
<evidence type="ECO:0000313" key="6">
    <source>
        <dbReference type="WBParaSite" id="GPLIN_000779300"/>
    </source>
</evidence>